<keyword evidence="2" id="KW-1185">Reference proteome</keyword>
<reference evidence="1" key="2">
    <citation type="submission" date="2025-08" db="UniProtKB">
        <authorList>
            <consortium name="Ensembl"/>
        </authorList>
    </citation>
    <scope>IDENTIFICATION</scope>
    <source>
        <strain evidence="1">Thorbecke</strain>
    </source>
</reference>
<dbReference type="eggNOG" id="ENOG502QW95">
    <property type="taxonomic scope" value="Eukaryota"/>
</dbReference>
<dbReference type="Ensembl" id="ENSOCUT00000009768.4">
    <property type="protein sequence ID" value="ENSOCUP00000008415.3"/>
    <property type="gene ID" value="ENSOCUG00000009772.4"/>
</dbReference>
<dbReference type="EMBL" id="AAGW02013235">
    <property type="status" value="NOT_ANNOTATED_CDS"/>
    <property type="molecule type" value="Genomic_DNA"/>
</dbReference>
<sequence length="480" mass="53268">MVPTSFKQLPWAACFLTCAGEDALSISRHTVVKPSGLGACQFYPIHDSHGRTSRGPPPKDYNSRHAMLSAVEAPPLPLGPHVGTASSRCPARGLAMEAGCWLFGCEFEDSVFEERPERRPGPPVSYCAKRCEPQWFCEETESSDDVEALTTKKFKGDLAYRQGEYQKALQEYSSIAEKLSPTNFSMKRDIQEGQARCLAHLGRHQEALEIATELENKATNTDHLTTVLYLQFAICSSLQNLEKTIFCLQKLISLHPFNPWNWGKLAEAYLSLGPALSTSLASAQKQNSFTSSDEPVKSSSPHSGRGCLLCLPETLPASSVFPVEARSSHSRENEDALKSIRHCVAGESDEALPETRMKACASFIRTRLLLQLTQSQQTSFALEKNLRTQQEIEDRVKGFGFKDDTLLLIAEVMGEDIVPEKIKDEVHSEVKSVGHAALAALVTASSQEFEERWFRRIRDHFWPFGNQLGSQTHVLASCSC</sequence>
<dbReference type="GeneTree" id="ENSGT00390000011435"/>
<dbReference type="PaxDb" id="9986-ENSOCUP00000008415"/>
<dbReference type="InParanoid" id="G1SXV9"/>
<dbReference type="InterPro" id="IPR011990">
    <property type="entry name" value="TPR-like_helical_dom_sf"/>
</dbReference>
<dbReference type="AlphaFoldDB" id="G1SXV9"/>
<dbReference type="SUPFAM" id="SSF48452">
    <property type="entry name" value="TPR-like"/>
    <property type="match status" value="1"/>
</dbReference>
<evidence type="ECO:0000313" key="2">
    <source>
        <dbReference type="Proteomes" id="UP000001811"/>
    </source>
</evidence>
<dbReference type="Proteomes" id="UP000001811">
    <property type="component" value="Chromosome 3"/>
</dbReference>
<dbReference type="PANTHER" id="PTHR31919">
    <property type="entry name" value="ZINC FINGERS AND HOMEOBOXES PROTEIN 1, ISOFORM 2"/>
    <property type="match status" value="1"/>
</dbReference>
<dbReference type="Pfam" id="PF17826">
    <property type="entry name" value="DUF5588"/>
    <property type="match status" value="1"/>
</dbReference>
<dbReference type="InterPro" id="IPR041404">
    <property type="entry name" value="DUF5588"/>
</dbReference>
<dbReference type="FunCoup" id="G1SXV9">
    <property type="interactions" value="12"/>
</dbReference>
<reference evidence="1 2" key="1">
    <citation type="journal article" date="2011" name="Nature">
        <title>A high-resolution map of human evolutionary constraint using 29 mammals.</title>
        <authorList>
            <person name="Lindblad-Toh K."/>
            <person name="Garber M."/>
            <person name="Zuk O."/>
            <person name="Lin M.F."/>
            <person name="Parker B.J."/>
            <person name="Washietl S."/>
            <person name="Kheradpour P."/>
            <person name="Ernst J."/>
            <person name="Jordan G."/>
            <person name="Mauceli E."/>
            <person name="Ward L.D."/>
            <person name="Lowe C.B."/>
            <person name="Holloway A.K."/>
            <person name="Clamp M."/>
            <person name="Gnerre S."/>
            <person name="Alfoldi J."/>
            <person name="Beal K."/>
            <person name="Chang J."/>
            <person name="Clawson H."/>
            <person name="Cuff J."/>
            <person name="Di Palma F."/>
            <person name="Fitzgerald S."/>
            <person name="Flicek P."/>
            <person name="Guttman M."/>
            <person name="Hubisz M.J."/>
            <person name="Jaffe D.B."/>
            <person name="Jungreis I."/>
            <person name="Kent W.J."/>
            <person name="Kostka D."/>
            <person name="Lara M."/>
            <person name="Martins A.L."/>
            <person name="Massingham T."/>
            <person name="Moltke I."/>
            <person name="Raney B.J."/>
            <person name="Rasmussen M.D."/>
            <person name="Robinson J."/>
            <person name="Stark A."/>
            <person name="Vilella A.J."/>
            <person name="Wen J."/>
            <person name="Xie X."/>
            <person name="Zody M.C."/>
            <person name="Baldwin J."/>
            <person name="Bloom T."/>
            <person name="Chin C.W."/>
            <person name="Heiman D."/>
            <person name="Nicol R."/>
            <person name="Nusbaum C."/>
            <person name="Young S."/>
            <person name="Wilkinson J."/>
            <person name="Worley K.C."/>
            <person name="Kovar C.L."/>
            <person name="Muzny D.M."/>
            <person name="Gibbs R.A."/>
            <person name="Cree A."/>
            <person name="Dihn H.H."/>
            <person name="Fowler G."/>
            <person name="Jhangiani S."/>
            <person name="Joshi V."/>
            <person name="Lee S."/>
            <person name="Lewis L.R."/>
            <person name="Nazareth L.V."/>
            <person name="Okwuonu G."/>
            <person name="Santibanez J."/>
            <person name="Warren W.C."/>
            <person name="Mardis E.R."/>
            <person name="Weinstock G.M."/>
            <person name="Wilson R.K."/>
            <person name="Delehaunty K."/>
            <person name="Dooling D."/>
            <person name="Fronik C."/>
            <person name="Fulton L."/>
            <person name="Fulton B."/>
            <person name="Graves T."/>
            <person name="Minx P."/>
            <person name="Sodergren E."/>
            <person name="Birney E."/>
            <person name="Margulies E.H."/>
            <person name="Herrero J."/>
            <person name="Green E.D."/>
            <person name="Haussler D."/>
            <person name="Siepel A."/>
            <person name="Goldman N."/>
            <person name="Pollard K.S."/>
            <person name="Pedersen J.S."/>
            <person name="Lander E.S."/>
            <person name="Kellis M."/>
        </authorList>
    </citation>
    <scope>NUCLEOTIDE SEQUENCE [LARGE SCALE GENOMIC DNA]</scope>
    <source>
        <strain evidence="1 2">Thorbecke inbred</strain>
    </source>
</reference>
<dbReference type="PANTHER" id="PTHR31919:SF1">
    <property type="entry name" value="ZINC FINGERS AND HOMEOBOXES PROTEIN 1, ISOFORM 2"/>
    <property type="match status" value="1"/>
</dbReference>
<accession>G1SXV9</accession>
<organism evidence="1 2">
    <name type="scientific">Oryctolagus cuniculus</name>
    <name type="common">Rabbit</name>
    <dbReference type="NCBI Taxonomy" id="9986"/>
    <lineage>
        <taxon>Eukaryota</taxon>
        <taxon>Metazoa</taxon>
        <taxon>Chordata</taxon>
        <taxon>Craniata</taxon>
        <taxon>Vertebrata</taxon>
        <taxon>Euteleostomi</taxon>
        <taxon>Mammalia</taxon>
        <taxon>Eutheria</taxon>
        <taxon>Euarchontoglires</taxon>
        <taxon>Glires</taxon>
        <taxon>Lagomorpha</taxon>
        <taxon>Leporidae</taxon>
        <taxon>Oryctolagus</taxon>
    </lineage>
</organism>
<proteinExistence type="predicted"/>
<dbReference type="Gene3D" id="1.25.40.10">
    <property type="entry name" value="Tetratricopeptide repeat domain"/>
    <property type="match status" value="1"/>
</dbReference>
<dbReference type="HOGENOM" id="CLU_044858_0_0_1"/>
<name>G1SXV9_RABIT</name>
<protein>
    <submittedName>
        <fullName evidence="1">Chromosome 8 open reading frame 76</fullName>
    </submittedName>
</protein>
<gene>
    <name evidence="1" type="primary">C8orf76</name>
</gene>
<evidence type="ECO:0000313" key="1">
    <source>
        <dbReference type="Ensembl" id="ENSOCUP00000008415.3"/>
    </source>
</evidence>
<dbReference type="OMA" id="ETRMKAC"/>
<dbReference type="Bgee" id="ENSOCUG00000009772">
    <property type="expression patterns" value="Expressed in liver and 17 other cell types or tissues"/>
</dbReference>
<reference evidence="1" key="3">
    <citation type="submission" date="2025-09" db="UniProtKB">
        <authorList>
            <consortium name="Ensembl"/>
        </authorList>
    </citation>
    <scope>IDENTIFICATION</scope>
    <source>
        <strain evidence="1">Thorbecke</strain>
    </source>
</reference>